<dbReference type="InterPro" id="IPR025110">
    <property type="entry name" value="AMP-bd_C"/>
</dbReference>
<evidence type="ECO:0000256" key="4">
    <source>
        <dbReference type="ARBA" id="ARBA00022840"/>
    </source>
</evidence>
<keyword evidence="10" id="KW-1185">Reference proteome</keyword>
<evidence type="ECO:0000313" key="11">
    <source>
        <dbReference type="RefSeq" id="XP_052125714.1"/>
    </source>
</evidence>
<dbReference type="PANTHER" id="PTHR43107">
    <property type="entry name" value="LONG-CHAIN FATTY ACID TRANSPORT PROTEIN"/>
    <property type="match status" value="1"/>
</dbReference>
<feature type="domain" description="AMP-dependent synthetase/ligase" evidence="8">
    <location>
        <begin position="61"/>
        <end position="236"/>
    </location>
</feature>
<feature type="domain" description="AMP-binding enzyme C-terminal" evidence="9">
    <location>
        <begin position="362"/>
        <end position="437"/>
    </location>
</feature>
<evidence type="ECO:0000256" key="3">
    <source>
        <dbReference type="ARBA" id="ARBA00022741"/>
    </source>
</evidence>
<evidence type="ECO:0000256" key="7">
    <source>
        <dbReference type="ARBA" id="ARBA00048666"/>
    </source>
</evidence>
<dbReference type="InterPro" id="IPR020845">
    <property type="entry name" value="AMP-binding_CS"/>
</dbReference>
<sequence length="483" mass="52591">LVHSLTVADCCAAVFSEDLAEAILEVRDSYSKPLRLFQLGGVGPGDVAGAEGRGPVEDLQALLDKAAPTPPACAPPGYRDMLLYIYTSGTTGLPKAAILPHSRYLFATLAALKSLRLTQSDVIYNPLPLYHTTGGNVGVGCALVAGITVVIRSKFSASAYFAECAKYGCTVAQYIGEMCRYILAVPPRPEDRQHRLRLMLGNGMRPTIWKAFVDRFNIPNVVELYGATEGNANIVNLDNTIGAVGFLPQSLPQAIYPVAIIKTNLETGEIIRNASGLCERCGVDEPGMFIGLISNRDPTREFHGYVDKEASKKKVIEDVFVKGDKYFLTGDILVMDELGYLYFKDRTGESFRWKGENVASAEVEASVCAILGLRDVTVYGVEIPGAEGRAGMAAIVDPENTLNLEVLANGIDKMLPAYARPIFIRKVAALEMTGTFKVKKYVLQKEAFDLKLVKDPLFIRSGNTFAPFTNSELQDLQTGKLRL</sequence>
<proteinExistence type="inferred from homology"/>
<dbReference type="Pfam" id="PF00501">
    <property type="entry name" value="AMP-binding"/>
    <property type="match status" value="1"/>
</dbReference>
<name>A0A9C6UEA7_FRAOC</name>
<evidence type="ECO:0000256" key="2">
    <source>
        <dbReference type="ARBA" id="ARBA00022598"/>
    </source>
</evidence>
<dbReference type="RefSeq" id="XP_052125714.1">
    <property type="nucleotide sequence ID" value="XM_052269754.1"/>
</dbReference>
<dbReference type="AlphaFoldDB" id="A0A9C6UEA7"/>
<dbReference type="PANTHER" id="PTHR43107:SF15">
    <property type="entry name" value="FATTY ACID TRANSPORT PROTEIN 3, ISOFORM A"/>
    <property type="match status" value="1"/>
</dbReference>
<dbReference type="SUPFAM" id="SSF56801">
    <property type="entry name" value="Acetyl-CoA synthetase-like"/>
    <property type="match status" value="1"/>
</dbReference>
<dbReference type="OrthoDB" id="288590at2759"/>
<evidence type="ECO:0000259" key="8">
    <source>
        <dbReference type="Pfam" id="PF00501"/>
    </source>
</evidence>
<comment type="catalytic activity">
    <reaction evidence="7">
        <text>tetracosanoate + ATP + CoA = tetracosanoyl-CoA + AMP + diphosphate</text>
        <dbReference type="Rhea" id="RHEA:33639"/>
        <dbReference type="ChEBI" id="CHEBI:30616"/>
        <dbReference type="ChEBI" id="CHEBI:31014"/>
        <dbReference type="ChEBI" id="CHEBI:33019"/>
        <dbReference type="ChEBI" id="CHEBI:57287"/>
        <dbReference type="ChEBI" id="CHEBI:65052"/>
        <dbReference type="ChEBI" id="CHEBI:456215"/>
    </reaction>
    <physiologicalReaction direction="left-to-right" evidence="7">
        <dbReference type="Rhea" id="RHEA:33640"/>
    </physiologicalReaction>
</comment>
<dbReference type="Pfam" id="PF13193">
    <property type="entry name" value="AMP-binding_C"/>
    <property type="match status" value="1"/>
</dbReference>
<feature type="non-terminal residue" evidence="11">
    <location>
        <position position="1"/>
    </location>
</feature>
<dbReference type="FunFam" id="3.30.300.30:FF:000020">
    <property type="entry name" value="Long-chain fatty acid transporter"/>
    <property type="match status" value="1"/>
</dbReference>
<dbReference type="GO" id="GO:0005324">
    <property type="term" value="F:long-chain fatty acid transmembrane transporter activity"/>
    <property type="evidence" value="ECO:0007669"/>
    <property type="project" value="TreeGrafter"/>
</dbReference>
<dbReference type="InterPro" id="IPR042099">
    <property type="entry name" value="ANL_N_sf"/>
</dbReference>
<reference evidence="11" key="1">
    <citation type="journal article" date="2018" name="Proc. Natl. Acad. Sci. U.S.A.">
        <title>Phylogenomics and the evolution of hemipteroid insects.</title>
        <authorList>
            <person name="Johnson K.P."/>
            <person name="Dietrich C.H."/>
            <person name="Friedrich F."/>
            <person name="Beutel R.G."/>
            <person name="Wipfler B."/>
            <person name="Peters R.S."/>
            <person name="Allen J.M."/>
            <person name="Petersen M."/>
            <person name="Donath A."/>
            <person name="Walden K.K."/>
            <person name="Kozlov A.M."/>
            <person name="Podsiadlowski L."/>
            <person name="Mayer C."/>
            <person name="Meusemann K."/>
            <person name="Vasilikopoulos A."/>
            <person name="Waterhouse R.M."/>
            <person name="Cameron S.L."/>
            <person name="Weirauch C."/>
            <person name="Swanson D.R."/>
            <person name="Percy D.M."/>
            <person name="Hardy N.B."/>
            <person name="Terry I."/>
            <person name="Liu S."/>
            <person name="Zhou X."/>
            <person name="Misof B."/>
            <person name="Robertson H.M."/>
            <person name="Yoshizawa K."/>
        </authorList>
    </citation>
    <scope>NUCLEOTIDE SEQUENCE</scope>
    <source>
        <tissue evidence="11">Whole organism</tissue>
    </source>
</reference>
<comment type="similarity">
    <text evidence="1">Belongs to the ATP-dependent AMP-binding enzyme family.</text>
</comment>
<evidence type="ECO:0000256" key="6">
    <source>
        <dbReference type="ARBA" id="ARBA00041297"/>
    </source>
</evidence>
<protein>
    <recommendedName>
        <fullName evidence="6">Long-chain-fatty-acid--CoA ligase</fullName>
    </recommendedName>
</protein>
<keyword evidence="3" id="KW-0547">Nucleotide-binding</keyword>
<dbReference type="Gene3D" id="3.30.300.30">
    <property type="match status" value="1"/>
</dbReference>
<dbReference type="GO" id="GO:0005524">
    <property type="term" value="F:ATP binding"/>
    <property type="evidence" value="ECO:0007669"/>
    <property type="project" value="UniProtKB-KW"/>
</dbReference>
<organism evidence="10 11">
    <name type="scientific">Frankliniella occidentalis</name>
    <name type="common">Western flower thrips</name>
    <name type="synonym">Euthrips occidentalis</name>
    <dbReference type="NCBI Taxonomy" id="133901"/>
    <lineage>
        <taxon>Eukaryota</taxon>
        <taxon>Metazoa</taxon>
        <taxon>Ecdysozoa</taxon>
        <taxon>Arthropoda</taxon>
        <taxon>Hexapoda</taxon>
        <taxon>Insecta</taxon>
        <taxon>Pterygota</taxon>
        <taxon>Neoptera</taxon>
        <taxon>Paraneoptera</taxon>
        <taxon>Thysanoptera</taxon>
        <taxon>Terebrantia</taxon>
        <taxon>Thripoidea</taxon>
        <taxon>Thripidae</taxon>
        <taxon>Frankliniella</taxon>
    </lineage>
</organism>
<accession>A0A9C6UEA7</accession>
<dbReference type="PROSITE" id="PS00455">
    <property type="entry name" value="AMP_BINDING"/>
    <property type="match status" value="1"/>
</dbReference>
<evidence type="ECO:0000313" key="10">
    <source>
        <dbReference type="Proteomes" id="UP000504606"/>
    </source>
</evidence>
<dbReference type="InterPro" id="IPR045851">
    <property type="entry name" value="AMP-bd_C_sf"/>
</dbReference>
<dbReference type="GO" id="GO:0005789">
    <property type="term" value="C:endoplasmic reticulum membrane"/>
    <property type="evidence" value="ECO:0007669"/>
    <property type="project" value="TreeGrafter"/>
</dbReference>
<dbReference type="GO" id="GO:0005886">
    <property type="term" value="C:plasma membrane"/>
    <property type="evidence" value="ECO:0007669"/>
    <property type="project" value="TreeGrafter"/>
</dbReference>
<dbReference type="GO" id="GO:0044539">
    <property type="term" value="P:long-chain fatty acid import into cell"/>
    <property type="evidence" value="ECO:0007669"/>
    <property type="project" value="TreeGrafter"/>
</dbReference>
<gene>
    <name evidence="11" type="primary">LOC113215569</name>
</gene>
<keyword evidence="4" id="KW-0067">ATP-binding</keyword>
<dbReference type="Gene3D" id="3.40.50.12780">
    <property type="entry name" value="N-terminal domain of ligase-like"/>
    <property type="match status" value="1"/>
</dbReference>
<keyword evidence="2" id="KW-0436">Ligase</keyword>
<dbReference type="InterPro" id="IPR000873">
    <property type="entry name" value="AMP-dep_synth/lig_dom"/>
</dbReference>
<evidence type="ECO:0000259" key="9">
    <source>
        <dbReference type="Pfam" id="PF13193"/>
    </source>
</evidence>
<dbReference type="Proteomes" id="UP000504606">
    <property type="component" value="Unplaced"/>
</dbReference>
<dbReference type="KEGG" id="foc:113215569"/>
<dbReference type="GO" id="GO:0004467">
    <property type="term" value="F:long-chain fatty acid-CoA ligase activity"/>
    <property type="evidence" value="ECO:0007669"/>
    <property type="project" value="TreeGrafter"/>
</dbReference>
<dbReference type="GeneID" id="113215569"/>
<evidence type="ECO:0000256" key="5">
    <source>
        <dbReference type="ARBA" id="ARBA00036527"/>
    </source>
</evidence>
<comment type="catalytic activity">
    <reaction evidence="5">
        <text>a very long-chain fatty acid + ATP + CoA = a very long-chain fatty acyl-CoA + AMP + diphosphate</text>
        <dbReference type="Rhea" id="RHEA:54536"/>
        <dbReference type="ChEBI" id="CHEBI:30616"/>
        <dbReference type="ChEBI" id="CHEBI:33019"/>
        <dbReference type="ChEBI" id="CHEBI:57287"/>
        <dbReference type="ChEBI" id="CHEBI:58950"/>
        <dbReference type="ChEBI" id="CHEBI:138261"/>
        <dbReference type="ChEBI" id="CHEBI:456215"/>
    </reaction>
    <physiologicalReaction direction="left-to-right" evidence="5">
        <dbReference type="Rhea" id="RHEA:54537"/>
    </physiologicalReaction>
</comment>
<reference evidence="11" key="2">
    <citation type="submission" date="2025-08" db="UniProtKB">
        <authorList>
            <consortium name="RefSeq"/>
        </authorList>
    </citation>
    <scope>IDENTIFICATION</scope>
    <source>
        <tissue evidence="11">Whole organism</tissue>
    </source>
</reference>
<evidence type="ECO:0000256" key="1">
    <source>
        <dbReference type="ARBA" id="ARBA00006432"/>
    </source>
</evidence>